<accession>A0A9P1N3X9</accession>
<evidence type="ECO:0000313" key="4">
    <source>
        <dbReference type="Proteomes" id="UP001152747"/>
    </source>
</evidence>
<evidence type="ECO:0008006" key="5">
    <source>
        <dbReference type="Google" id="ProtNLM"/>
    </source>
</evidence>
<dbReference type="Proteomes" id="UP001152747">
    <property type="component" value="Unassembled WGS sequence"/>
</dbReference>
<keyword evidence="4" id="KW-1185">Reference proteome</keyword>
<gene>
    <name evidence="3" type="ORF">CAMP_LOCUS12810</name>
</gene>
<sequence>MFWSLVLLAEVLLIFRPIFGCGTDVSGAPSTSAQFQITFQPPLIFTYPPSITTYTTGQSINNASASNRLISELNSAVSTALKSNSISLISAPMLSVSGFSGLAATVEAGANCTADKNYIQYSGTLIYQCSGASSGSTEAPTTQAVQTSTDGGDGAEGDTTISATTSASASGTFTKILVQQSMQVSANSTQSLYLAQWQEIAKSVQIALEAKNMVFLDDISVNI</sequence>
<name>A0A9P1N3X9_9PELO</name>
<feature type="compositionally biased region" description="Polar residues" evidence="1">
    <location>
        <begin position="137"/>
        <end position="146"/>
    </location>
</feature>
<dbReference type="EMBL" id="CANHGI010000005">
    <property type="protein sequence ID" value="CAI5450173.1"/>
    <property type="molecule type" value="Genomic_DNA"/>
</dbReference>
<evidence type="ECO:0000256" key="2">
    <source>
        <dbReference type="SAM" id="SignalP"/>
    </source>
</evidence>
<dbReference type="OrthoDB" id="5822757at2759"/>
<feature type="region of interest" description="Disordered" evidence="1">
    <location>
        <begin position="137"/>
        <end position="161"/>
    </location>
</feature>
<reference evidence="3" key="1">
    <citation type="submission" date="2022-11" db="EMBL/GenBank/DDBJ databases">
        <authorList>
            <person name="Kikuchi T."/>
        </authorList>
    </citation>
    <scope>NUCLEOTIDE SEQUENCE</scope>
    <source>
        <strain evidence="3">PS1010</strain>
    </source>
</reference>
<evidence type="ECO:0000256" key="1">
    <source>
        <dbReference type="SAM" id="MobiDB-lite"/>
    </source>
</evidence>
<proteinExistence type="predicted"/>
<feature type="chain" id="PRO_5040316725" description="SEA domain-containing protein" evidence="2">
    <location>
        <begin position="21"/>
        <end position="223"/>
    </location>
</feature>
<keyword evidence="2" id="KW-0732">Signal</keyword>
<feature type="signal peptide" evidence="2">
    <location>
        <begin position="1"/>
        <end position="20"/>
    </location>
</feature>
<protein>
    <recommendedName>
        <fullName evidence="5">SEA domain-containing protein</fullName>
    </recommendedName>
</protein>
<organism evidence="3 4">
    <name type="scientific">Caenorhabditis angaria</name>
    <dbReference type="NCBI Taxonomy" id="860376"/>
    <lineage>
        <taxon>Eukaryota</taxon>
        <taxon>Metazoa</taxon>
        <taxon>Ecdysozoa</taxon>
        <taxon>Nematoda</taxon>
        <taxon>Chromadorea</taxon>
        <taxon>Rhabditida</taxon>
        <taxon>Rhabditina</taxon>
        <taxon>Rhabditomorpha</taxon>
        <taxon>Rhabditoidea</taxon>
        <taxon>Rhabditidae</taxon>
        <taxon>Peloderinae</taxon>
        <taxon>Caenorhabditis</taxon>
    </lineage>
</organism>
<comment type="caution">
    <text evidence="3">The sequence shown here is derived from an EMBL/GenBank/DDBJ whole genome shotgun (WGS) entry which is preliminary data.</text>
</comment>
<evidence type="ECO:0000313" key="3">
    <source>
        <dbReference type="EMBL" id="CAI5450173.1"/>
    </source>
</evidence>
<dbReference type="AlphaFoldDB" id="A0A9P1N3X9"/>